<evidence type="ECO:0000313" key="3">
    <source>
        <dbReference type="Proteomes" id="UP000002029"/>
    </source>
</evidence>
<dbReference type="HOGENOM" id="CLU_2810717_0_0_11"/>
<name>D2BCL7_STRRD</name>
<gene>
    <name evidence="2" type="ordered locus">Sros_9219</name>
</gene>
<reference evidence="2 3" key="1">
    <citation type="journal article" date="2010" name="Stand. Genomic Sci.">
        <title>Complete genome sequence of Streptosporangium roseum type strain (NI 9100).</title>
        <authorList>
            <person name="Nolan M."/>
            <person name="Sikorski J."/>
            <person name="Jando M."/>
            <person name="Lucas S."/>
            <person name="Lapidus A."/>
            <person name="Glavina Del Rio T."/>
            <person name="Chen F."/>
            <person name="Tice H."/>
            <person name="Pitluck S."/>
            <person name="Cheng J.F."/>
            <person name="Chertkov O."/>
            <person name="Sims D."/>
            <person name="Meincke L."/>
            <person name="Brettin T."/>
            <person name="Han C."/>
            <person name="Detter J.C."/>
            <person name="Bruce D."/>
            <person name="Goodwin L."/>
            <person name="Land M."/>
            <person name="Hauser L."/>
            <person name="Chang Y.J."/>
            <person name="Jeffries C.D."/>
            <person name="Ivanova N."/>
            <person name="Mavromatis K."/>
            <person name="Mikhailova N."/>
            <person name="Chen A."/>
            <person name="Palaniappan K."/>
            <person name="Chain P."/>
            <person name="Rohde M."/>
            <person name="Goker M."/>
            <person name="Bristow J."/>
            <person name="Eisen J.A."/>
            <person name="Markowitz V."/>
            <person name="Hugenholtz P."/>
            <person name="Kyrpides N.C."/>
            <person name="Klenk H.P."/>
        </authorList>
    </citation>
    <scope>NUCLEOTIDE SEQUENCE [LARGE SCALE GENOMIC DNA]</scope>
    <source>
        <strain evidence="3">ATCC 12428 / DSM 43021 / JCM 3005 / NI 9100</strain>
    </source>
</reference>
<feature type="region of interest" description="Disordered" evidence="1">
    <location>
        <begin position="1"/>
        <end position="23"/>
    </location>
</feature>
<protein>
    <submittedName>
        <fullName evidence="2">Uncharacterized protein</fullName>
    </submittedName>
</protein>
<dbReference type="Proteomes" id="UP000002029">
    <property type="component" value="Chromosome"/>
</dbReference>
<sequence>MVGSGRCRVLTGSPEAGDARGRPVTRGVWESAGEEMRAVMTRLLSSAFFPLMEPIAANATQRMSVDR</sequence>
<dbReference type="EMBL" id="CP001814">
    <property type="protein sequence ID" value="ACZ91837.1"/>
    <property type="molecule type" value="Genomic_DNA"/>
</dbReference>
<dbReference type="STRING" id="479432.Sros_9219"/>
<proteinExistence type="predicted"/>
<evidence type="ECO:0000313" key="2">
    <source>
        <dbReference type="EMBL" id="ACZ91837.1"/>
    </source>
</evidence>
<dbReference type="AlphaFoldDB" id="D2BCL7"/>
<dbReference type="KEGG" id="sro:Sros_9219"/>
<accession>D2BCL7</accession>
<evidence type="ECO:0000256" key="1">
    <source>
        <dbReference type="SAM" id="MobiDB-lite"/>
    </source>
</evidence>
<keyword evidence="3" id="KW-1185">Reference proteome</keyword>
<organism evidence="2 3">
    <name type="scientific">Streptosporangium roseum (strain ATCC 12428 / DSM 43021 / JCM 3005 / KCTC 9067 / NCIMB 10171 / NRRL 2505 / NI 9100)</name>
    <dbReference type="NCBI Taxonomy" id="479432"/>
    <lineage>
        <taxon>Bacteria</taxon>
        <taxon>Bacillati</taxon>
        <taxon>Actinomycetota</taxon>
        <taxon>Actinomycetes</taxon>
        <taxon>Streptosporangiales</taxon>
        <taxon>Streptosporangiaceae</taxon>
        <taxon>Streptosporangium</taxon>
    </lineage>
</organism>